<feature type="transmembrane region" description="Helical" evidence="1">
    <location>
        <begin position="6"/>
        <end position="26"/>
    </location>
</feature>
<dbReference type="RefSeq" id="WP_377944182.1">
    <property type="nucleotide sequence ID" value="NZ_JBHUCX010000045.1"/>
</dbReference>
<evidence type="ECO:0000256" key="1">
    <source>
        <dbReference type="SAM" id="Phobius"/>
    </source>
</evidence>
<dbReference type="Proteomes" id="UP001597079">
    <property type="component" value="Unassembled WGS sequence"/>
</dbReference>
<sequence length="47" mass="5156">MAGWTACIIAVCNVLVAFSTVAMKLLELKESSRHQREDSETTDSKGQ</sequence>
<accession>A0ABW4JIP1</accession>
<gene>
    <name evidence="2" type="ORF">ACFSB2_16395</name>
</gene>
<keyword evidence="3" id="KW-1185">Reference proteome</keyword>
<evidence type="ECO:0000313" key="2">
    <source>
        <dbReference type="EMBL" id="MFD1676286.1"/>
    </source>
</evidence>
<dbReference type="EMBL" id="JBHUCX010000045">
    <property type="protein sequence ID" value="MFD1676286.1"/>
    <property type="molecule type" value="Genomic_DNA"/>
</dbReference>
<keyword evidence="1" id="KW-1133">Transmembrane helix</keyword>
<reference evidence="3" key="1">
    <citation type="journal article" date="2019" name="Int. J. Syst. Evol. Microbiol.">
        <title>The Global Catalogue of Microorganisms (GCM) 10K type strain sequencing project: providing services to taxonomists for standard genome sequencing and annotation.</title>
        <authorList>
            <consortium name="The Broad Institute Genomics Platform"/>
            <consortium name="The Broad Institute Genome Sequencing Center for Infectious Disease"/>
            <person name="Wu L."/>
            <person name="Ma J."/>
        </authorList>
    </citation>
    <scope>NUCLEOTIDE SEQUENCE [LARGE SCALE GENOMIC DNA]</scope>
    <source>
        <strain evidence="3">CGMCC 1.12286</strain>
    </source>
</reference>
<evidence type="ECO:0000313" key="3">
    <source>
        <dbReference type="Proteomes" id="UP001597079"/>
    </source>
</evidence>
<keyword evidence="1" id="KW-0472">Membrane</keyword>
<name>A0ABW4JIP1_9BACL</name>
<protein>
    <submittedName>
        <fullName evidence="2">Uncharacterized protein</fullName>
    </submittedName>
</protein>
<proteinExistence type="predicted"/>
<comment type="caution">
    <text evidence="2">The sequence shown here is derived from an EMBL/GenBank/DDBJ whole genome shotgun (WGS) entry which is preliminary data.</text>
</comment>
<keyword evidence="1" id="KW-0812">Transmembrane</keyword>
<organism evidence="2 3">
    <name type="scientific">Alicyclobacillus fodiniaquatilis</name>
    <dbReference type="NCBI Taxonomy" id="1661150"/>
    <lineage>
        <taxon>Bacteria</taxon>
        <taxon>Bacillati</taxon>
        <taxon>Bacillota</taxon>
        <taxon>Bacilli</taxon>
        <taxon>Bacillales</taxon>
        <taxon>Alicyclobacillaceae</taxon>
        <taxon>Alicyclobacillus</taxon>
    </lineage>
</organism>